<accession>A0AAD4E8Z8</accession>
<gene>
    <name evidence="1" type="ORF">F5891DRAFT_1187391</name>
</gene>
<comment type="caution">
    <text evidence="1">The sequence shown here is derived from an EMBL/GenBank/DDBJ whole genome shotgun (WGS) entry which is preliminary data.</text>
</comment>
<keyword evidence="2" id="KW-1185">Reference proteome</keyword>
<organism evidence="1 2">
    <name type="scientific">Suillus fuscotomentosus</name>
    <dbReference type="NCBI Taxonomy" id="1912939"/>
    <lineage>
        <taxon>Eukaryota</taxon>
        <taxon>Fungi</taxon>
        <taxon>Dikarya</taxon>
        <taxon>Basidiomycota</taxon>
        <taxon>Agaricomycotina</taxon>
        <taxon>Agaricomycetes</taxon>
        <taxon>Agaricomycetidae</taxon>
        <taxon>Boletales</taxon>
        <taxon>Suillineae</taxon>
        <taxon>Suillaceae</taxon>
        <taxon>Suillus</taxon>
    </lineage>
</organism>
<protein>
    <submittedName>
        <fullName evidence="1">Uncharacterized protein</fullName>
    </submittedName>
</protein>
<proteinExistence type="predicted"/>
<dbReference type="AlphaFoldDB" id="A0AAD4E8Z8"/>
<evidence type="ECO:0000313" key="1">
    <source>
        <dbReference type="EMBL" id="KAG1901531.1"/>
    </source>
</evidence>
<dbReference type="RefSeq" id="XP_041227106.1">
    <property type="nucleotide sequence ID" value="XM_041366831.1"/>
</dbReference>
<dbReference type="Proteomes" id="UP001195769">
    <property type="component" value="Unassembled WGS sequence"/>
</dbReference>
<reference evidence="1" key="1">
    <citation type="journal article" date="2020" name="New Phytol.">
        <title>Comparative genomics reveals dynamic genome evolution in host specialist ectomycorrhizal fungi.</title>
        <authorList>
            <person name="Lofgren L.A."/>
            <person name="Nguyen N.H."/>
            <person name="Vilgalys R."/>
            <person name="Ruytinx J."/>
            <person name="Liao H.L."/>
            <person name="Branco S."/>
            <person name="Kuo A."/>
            <person name="LaButti K."/>
            <person name="Lipzen A."/>
            <person name="Andreopoulos W."/>
            <person name="Pangilinan J."/>
            <person name="Riley R."/>
            <person name="Hundley H."/>
            <person name="Na H."/>
            <person name="Barry K."/>
            <person name="Grigoriev I.V."/>
            <person name="Stajich J.E."/>
            <person name="Kennedy P.G."/>
        </authorList>
    </citation>
    <scope>NUCLEOTIDE SEQUENCE</scope>
    <source>
        <strain evidence="1">FC203</strain>
    </source>
</reference>
<sequence>MRGMSLYTGPLFLQHQHGRSCNVSEPARPDLALLARMPKQPILPIMPSPEESVKEESSDDFEAIQSGALFTPCCIVVSTTTSEGMTLGKVNNNNNDELRYERQEEHWEEVSEEHEGVGDMGGDVNNPENEVHPQTMGWIDEDLEELHHMARLNDAQDAMAFITALRKASFDDPHSCLPDNAIHRLRHPPRELPDATNPDLIQSLKYYFADTTIKAYNAIHGATMEQHPEDDIYTHYRIQQAIAELSGVVPIVHDMCINTCLAFTGPFTHLDQCPRCREDHWDMKKSTDRKKAACQ</sequence>
<dbReference type="EMBL" id="JABBWK010000021">
    <property type="protein sequence ID" value="KAG1901531.1"/>
    <property type="molecule type" value="Genomic_DNA"/>
</dbReference>
<name>A0AAD4E8Z8_9AGAM</name>
<dbReference type="GeneID" id="64661129"/>
<evidence type="ECO:0000313" key="2">
    <source>
        <dbReference type="Proteomes" id="UP001195769"/>
    </source>
</evidence>